<dbReference type="Proteomes" id="UP000265020">
    <property type="component" value="Unassembled WGS sequence"/>
</dbReference>
<feature type="compositionally biased region" description="Pro residues" evidence="1">
    <location>
        <begin position="231"/>
        <end position="242"/>
    </location>
</feature>
<accession>A0A3Q2CST7</accession>
<name>A0A3Q2CST7_CYPVA</name>
<evidence type="ECO:0000313" key="3">
    <source>
        <dbReference type="Proteomes" id="UP000265020"/>
    </source>
</evidence>
<evidence type="ECO:0000256" key="1">
    <source>
        <dbReference type="SAM" id="MobiDB-lite"/>
    </source>
</evidence>
<reference evidence="2" key="1">
    <citation type="submission" date="2025-08" db="UniProtKB">
        <authorList>
            <consortium name="Ensembl"/>
        </authorList>
    </citation>
    <scope>IDENTIFICATION</scope>
</reference>
<proteinExistence type="predicted"/>
<evidence type="ECO:0000313" key="2">
    <source>
        <dbReference type="Ensembl" id="ENSCVAP00000008668.1"/>
    </source>
</evidence>
<dbReference type="Ensembl" id="ENSCVAT00000001234.1">
    <property type="protein sequence ID" value="ENSCVAP00000008668.1"/>
    <property type="gene ID" value="ENSCVAG00000010525.1"/>
</dbReference>
<reference evidence="2" key="2">
    <citation type="submission" date="2025-09" db="UniProtKB">
        <authorList>
            <consortium name="Ensembl"/>
        </authorList>
    </citation>
    <scope>IDENTIFICATION</scope>
</reference>
<protein>
    <submittedName>
        <fullName evidence="2">Uncharacterized protein</fullName>
    </submittedName>
</protein>
<dbReference type="GeneTree" id="ENSGT00940000158313"/>
<organism evidence="2 3">
    <name type="scientific">Cyprinodon variegatus</name>
    <name type="common">Sheepshead minnow</name>
    <dbReference type="NCBI Taxonomy" id="28743"/>
    <lineage>
        <taxon>Eukaryota</taxon>
        <taxon>Metazoa</taxon>
        <taxon>Chordata</taxon>
        <taxon>Craniata</taxon>
        <taxon>Vertebrata</taxon>
        <taxon>Euteleostomi</taxon>
        <taxon>Actinopterygii</taxon>
        <taxon>Neopterygii</taxon>
        <taxon>Teleostei</taxon>
        <taxon>Neoteleostei</taxon>
        <taxon>Acanthomorphata</taxon>
        <taxon>Ovalentaria</taxon>
        <taxon>Atherinomorphae</taxon>
        <taxon>Cyprinodontiformes</taxon>
        <taxon>Cyprinodontidae</taxon>
        <taxon>Cyprinodon</taxon>
    </lineage>
</organism>
<dbReference type="AlphaFoldDB" id="A0A3Q2CST7"/>
<sequence>MASVAPFKRSQWASQSLRVTAKELSIVSTRGKNTAIAERFSKYQMAAEEGSAERKKTVVEPLLSSLSGGNLSVLKKPPPQATAPAGSSLDQDTVQEVKSETRTHQFTTEAEDLMEMEPCRDLEVEEGAAAEVSDIEKPSVPINSLKMMFERGETPDKVFSRRPPFLLRSPVSSPLHSVSPHTSCSSTILLSLITPSLCSPLHFRFNNLHPSVTPQHPSSLLLMFPPTFAQPHPPLTAPPDAPAPHGLFHPVGPSSSPKTASVADPTPHLLSEPQSASSRC</sequence>
<feature type="region of interest" description="Disordered" evidence="1">
    <location>
        <begin position="67"/>
        <end position="93"/>
    </location>
</feature>
<feature type="region of interest" description="Disordered" evidence="1">
    <location>
        <begin position="231"/>
        <end position="280"/>
    </location>
</feature>
<keyword evidence="3" id="KW-1185">Reference proteome</keyword>